<keyword evidence="12" id="KW-1185">Reference proteome</keyword>
<feature type="transmembrane region" description="Helical" evidence="10">
    <location>
        <begin position="213"/>
        <end position="233"/>
    </location>
</feature>
<evidence type="ECO:0000256" key="6">
    <source>
        <dbReference type="ARBA" id="ARBA00023065"/>
    </source>
</evidence>
<feature type="transmembrane region" description="Helical" evidence="10">
    <location>
        <begin position="122"/>
        <end position="141"/>
    </location>
</feature>
<organism evidence="11 12">
    <name type="scientific">Eleusine coracana subsp. coracana</name>
    <dbReference type="NCBI Taxonomy" id="191504"/>
    <lineage>
        <taxon>Eukaryota</taxon>
        <taxon>Viridiplantae</taxon>
        <taxon>Streptophyta</taxon>
        <taxon>Embryophyta</taxon>
        <taxon>Tracheophyta</taxon>
        <taxon>Spermatophyta</taxon>
        <taxon>Magnoliopsida</taxon>
        <taxon>Liliopsida</taxon>
        <taxon>Poales</taxon>
        <taxon>Poaceae</taxon>
        <taxon>PACMAD clade</taxon>
        <taxon>Chloridoideae</taxon>
        <taxon>Cynodonteae</taxon>
        <taxon>Eleusininae</taxon>
        <taxon>Eleusine</taxon>
    </lineage>
</organism>
<feature type="region of interest" description="Disordered" evidence="9">
    <location>
        <begin position="413"/>
        <end position="441"/>
    </location>
</feature>
<reference evidence="11" key="2">
    <citation type="submission" date="2021-12" db="EMBL/GenBank/DDBJ databases">
        <title>Resequencing data analysis of finger millet.</title>
        <authorList>
            <person name="Hatakeyama M."/>
            <person name="Aluri S."/>
            <person name="Balachadran M.T."/>
            <person name="Sivarajan S.R."/>
            <person name="Poveda L."/>
            <person name="Shimizu-Inatsugi R."/>
            <person name="Schlapbach R."/>
            <person name="Sreeman S.M."/>
            <person name="Shimizu K.K."/>
        </authorList>
    </citation>
    <scope>NUCLEOTIDE SEQUENCE</scope>
</reference>
<dbReference type="PANTHER" id="PTHR31086">
    <property type="entry name" value="ALUMINUM-ACTIVATED MALATE TRANSPORTER 10"/>
    <property type="match status" value="1"/>
</dbReference>
<keyword evidence="8" id="KW-0407">Ion channel</keyword>
<comment type="similarity">
    <text evidence="2">Belongs to the aromatic acid exporter (TC 2.A.85) family.</text>
</comment>
<evidence type="ECO:0000256" key="2">
    <source>
        <dbReference type="ARBA" id="ARBA00007079"/>
    </source>
</evidence>
<evidence type="ECO:0000256" key="9">
    <source>
        <dbReference type="SAM" id="MobiDB-lite"/>
    </source>
</evidence>
<dbReference type="GO" id="GO:0015743">
    <property type="term" value="P:malate transport"/>
    <property type="evidence" value="ECO:0007669"/>
    <property type="project" value="InterPro"/>
</dbReference>
<sequence>MDSLEKEPPNGLEWRVPMPEGAPATTRLHVAGPALPAPLGAWTLLMMLKTKGFGFADRVWKMGAEDPRKAMYGFKLGVALTLVSLLYYVRPMYDGVGGNAVWAIMTVVLAFEYTVGGTVSKGINGTAGTMSAALLALGVHWVATKSGHRFEPVVASGSVFVLGAAAAFARFIPTVALRFDYGVTAFILTYGYVSVSGYRVHELPVLALQRICSYSIGILICVAVSVLICPVWSGEQLRLLTARNMESLAAACVLDSKAAEDAHANLAWWEPAHGRFGFRHPYAQYAHVGAAMRRCACCLDVLGSCVGGESQSAERVLGEACTRLGEQSARVLREAAGCIATMTVRRSLGLAVEDLDAAVHELRAGLSAVETEALPPLFTVASSLLLIDVSARVKEVVDAVHVLATLARFKPADDEGGDKAPSGTKVHPLRNASQGCLDMTP</sequence>
<gene>
    <name evidence="11" type="primary">gb09341</name>
    <name evidence="11" type="ORF">PR202_gb09341</name>
</gene>
<evidence type="ECO:0000313" key="12">
    <source>
        <dbReference type="Proteomes" id="UP001054889"/>
    </source>
</evidence>
<comment type="caution">
    <text evidence="11">The sequence shown here is derived from an EMBL/GenBank/DDBJ whole genome shotgun (WGS) entry which is preliminary data.</text>
</comment>
<comment type="subcellular location">
    <subcellularLocation>
        <location evidence="1">Membrane</location>
        <topology evidence="1">Multi-pass membrane protein</topology>
    </subcellularLocation>
</comment>
<dbReference type="InterPro" id="IPR020966">
    <property type="entry name" value="ALMT"/>
</dbReference>
<evidence type="ECO:0008006" key="13">
    <source>
        <dbReference type="Google" id="ProtNLM"/>
    </source>
</evidence>
<protein>
    <recommendedName>
        <fullName evidence="13">Aluminum-activated malate transporter 10</fullName>
    </recommendedName>
</protein>
<evidence type="ECO:0000256" key="1">
    <source>
        <dbReference type="ARBA" id="ARBA00004141"/>
    </source>
</evidence>
<dbReference type="GO" id="GO:0016020">
    <property type="term" value="C:membrane"/>
    <property type="evidence" value="ECO:0007669"/>
    <property type="project" value="UniProtKB-SubCell"/>
</dbReference>
<dbReference type="Pfam" id="PF11744">
    <property type="entry name" value="ALMT"/>
    <property type="match status" value="2"/>
</dbReference>
<evidence type="ECO:0000256" key="10">
    <source>
        <dbReference type="SAM" id="Phobius"/>
    </source>
</evidence>
<dbReference type="AlphaFoldDB" id="A0AAV5EHB0"/>
<feature type="transmembrane region" description="Helical" evidence="10">
    <location>
        <begin position="69"/>
        <end position="89"/>
    </location>
</feature>
<proteinExistence type="inferred from homology"/>
<reference evidence="11" key="1">
    <citation type="journal article" date="2018" name="DNA Res.">
        <title>Multiple hybrid de novo genome assembly of finger millet, an orphan allotetraploid crop.</title>
        <authorList>
            <person name="Hatakeyama M."/>
            <person name="Aluri S."/>
            <person name="Balachadran M.T."/>
            <person name="Sivarajan S.R."/>
            <person name="Patrignani A."/>
            <person name="Gruter S."/>
            <person name="Poveda L."/>
            <person name="Shimizu-Inatsugi R."/>
            <person name="Baeten J."/>
            <person name="Francoijs K.J."/>
            <person name="Nataraja K.N."/>
            <person name="Reddy Y.A.N."/>
            <person name="Phadnis S."/>
            <person name="Ravikumar R.L."/>
            <person name="Schlapbach R."/>
            <person name="Sreeman S.M."/>
            <person name="Shimizu K.K."/>
        </authorList>
    </citation>
    <scope>NUCLEOTIDE SEQUENCE</scope>
</reference>
<evidence type="ECO:0000313" key="11">
    <source>
        <dbReference type="EMBL" id="GJN21825.1"/>
    </source>
</evidence>
<evidence type="ECO:0000256" key="4">
    <source>
        <dbReference type="ARBA" id="ARBA00022692"/>
    </source>
</evidence>
<feature type="transmembrane region" description="Helical" evidence="10">
    <location>
        <begin position="153"/>
        <end position="172"/>
    </location>
</feature>
<keyword evidence="3" id="KW-0813">Transport</keyword>
<dbReference type="Proteomes" id="UP001054889">
    <property type="component" value="Unassembled WGS sequence"/>
</dbReference>
<keyword evidence="5 10" id="KW-1133">Transmembrane helix</keyword>
<feature type="transmembrane region" description="Helical" evidence="10">
    <location>
        <begin position="95"/>
        <end position="115"/>
    </location>
</feature>
<evidence type="ECO:0000256" key="3">
    <source>
        <dbReference type="ARBA" id="ARBA00022448"/>
    </source>
</evidence>
<keyword evidence="7 10" id="KW-0472">Membrane</keyword>
<dbReference type="GO" id="GO:0034220">
    <property type="term" value="P:monoatomic ion transmembrane transport"/>
    <property type="evidence" value="ECO:0007669"/>
    <property type="project" value="UniProtKB-KW"/>
</dbReference>
<accession>A0AAV5EHB0</accession>
<evidence type="ECO:0000256" key="5">
    <source>
        <dbReference type="ARBA" id="ARBA00022989"/>
    </source>
</evidence>
<evidence type="ECO:0000256" key="8">
    <source>
        <dbReference type="ARBA" id="ARBA00023303"/>
    </source>
</evidence>
<keyword evidence="6" id="KW-0406">Ion transport</keyword>
<feature type="transmembrane region" description="Helical" evidence="10">
    <location>
        <begin position="179"/>
        <end position="201"/>
    </location>
</feature>
<keyword evidence="4 10" id="KW-0812">Transmembrane</keyword>
<dbReference type="EMBL" id="BQKI01000075">
    <property type="protein sequence ID" value="GJN21825.1"/>
    <property type="molecule type" value="Genomic_DNA"/>
</dbReference>
<name>A0AAV5EHB0_ELECO</name>
<evidence type="ECO:0000256" key="7">
    <source>
        <dbReference type="ARBA" id="ARBA00023136"/>
    </source>
</evidence>